<evidence type="ECO:0008006" key="3">
    <source>
        <dbReference type="Google" id="ProtNLM"/>
    </source>
</evidence>
<dbReference type="EMBL" id="JABFOQ010000018">
    <property type="protein sequence ID" value="NOJ75874.1"/>
    <property type="molecule type" value="Genomic_DNA"/>
</dbReference>
<evidence type="ECO:0000313" key="1">
    <source>
        <dbReference type="EMBL" id="NOJ75874.1"/>
    </source>
</evidence>
<evidence type="ECO:0000313" key="2">
    <source>
        <dbReference type="Proteomes" id="UP000580344"/>
    </source>
</evidence>
<gene>
    <name evidence="1" type="ORF">HMH06_08530</name>
</gene>
<dbReference type="PROSITE" id="PS51257">
    <property type="entry name" value="PROKAR_LIPOPROTEIN"/>
    <property type="match status" value="1"/>
</dbReference>
<keyword evidence="2" id="KW-1185">Reference proteome</keyword>
<name>A0ABX1WMG2_9FLAO</name>
<dbReference type="Proteomes" id="UP000580344">
    <property type="component" value="Unassembled WGS sequence"/>
</dbReference>
<organism evidence="1 2">
    <name type="scientific">Empedobacter stercoris</name>
    <dbReference type="NCBI Taxonomy" id="1628248"/>
    <lineage>
        <taxon>Bacteria</taxon>
        <taxon>Pseudomonadati</taxon>
        <taxon>Bacteroidota</taxon>
        <taxon>Flavobacteriia</taxon>
        <taxon>Flavobacteriales</taxon>
        <taxon>Weeksellaceae</taxon>
        <taxon>Empedobacter</taxon>
    </lineage>
</organism>
<dbReference type="RefSeq" id="WP_171623172.1">
    <property type="nucleotide sequence ID" value="NZ_JABFOQ010000018.1"/>
</dbReference>
<sequence length="140" mass="16402">MKHYYFLIILISIFFIGCGQQKVLKTISKDELNVFRIAFDRNGCKNEINVFTNMKDFDTFQKSLIVPGERNSPLEIIDFTTKNVAVICKADIERYEILELKNVSKKNILKLEKIKEEADKSVNLLFIEIPKEINYLTLEY</sequence>
<comment type="caution">
    <text evidence="1">The sequence shown here is derived from an EMBL/GenBank/DDBJ whole genome shotgun (WGS) entry which is preliminary data.</text>
</comment>
<accession>A0ABX1WMG2</accession>
<reference evidence="1 2" key="1">
    <citation type="submission" date="2020-05" db="EMBL/GenBank/DDBJ databases">
        <title>Tigecycline resistant gene in Empedobacter stercoris.</title>
        <authorList>
            <person name="Chen Y."/>
            <person name="Cheng Y."/>
            <person name="Zhou K."/>
        </authorList>
    </citation>
    <scope>NUCLEOTIDE SEQUENCE [LARGE SCALE GENOMIC DNA]</scope>
    <source>
        <strain evidence="1 2">ES202</strain>
    </source>
</reference>
<proteinExistence type="predicted"/>
<protein>
    <recommendedName>
        <fullName evidence="3">Lipoprotein</fullName>
    </recommendedName>
</protein>